<feature type="transmembrane region" description="Helical" evidence="5">
    <location>
        <begin position="664"/>
        <end position="687"/>
    </location>
</feature>
<dbReference type="STRING" id="300112.A0A4S2KNR6"/>
<feature type="transmembrane region" description="Helical" evidence="5">
    <location>
        <begin position="801"/>
        <end position="826"/>
    </location>
</feature>
<feature type="domain" description="Amino acid transporter transmembrane" evidence="6">
    <location>
        <begin position="574"/>
        <end position="974"/>
    </location>
</feature>
<evidence type="ECO:0000256" key="5">
    <source>
        <dbReference type="SAM" id="Phobius"/>
    </source>
</evidence>
<dbReference type="AlphaFoldDB" id="A0A4S2KNR6"/>
<name>A0A4S2KNR6_9HYME</name>
<feature type="transmembrane region" description="Helical" evidence="5">
    <location>
        <begin position="330"/>
        <end position="350"/>
    </location>
</feature>
<protein>
    <recommendedName>
        <fullName evidence="6">Amino acid transporter transmembrane domain-containing protein</fullName>
    </recommendedName>
</protein>
<evidence type="ECO:0000259" key="6">
    <source>
        <dbReference type="Pfam" id="PF01490"/>
    </source>
</evidence>
<feature type="transmembrane region" description="Helical" evidence="5">
    <location>
        <begin position="771"/>
        <end position="789"/>
    </location>
</feature>
<comment type="subcellular location">
    <subcellularLocation>
        <location evidence="1">Membrane</location>
        <topology evidence="1">Multi-pass membrane protein</topology>
    </subcellularLocation>
</comment>
<feature type="transmembrane region" description="Helical" evidence="5">
    <location>
        <begin position="580"/>
        <end position="599"/>
    </location>
</feature>
<evidence type="ECO:0000313" key="8">
    <source>
        <dbReference type="Proteomes" id="UP000310200"/>
    </source>
</evidence>
<evidence type="ECO:0000256" key="2">
    <source>
        <dbReference type="ARBA" id="ARBA00022692"/>
    </source>
</evidence>
<feature type="transmembrane region" description="Helical" evidence="5">
    <location>
        <begin position="264"/>
        <end position="281"/>
    </location>
</feature>
<dbReference type="GO" id="GO:0015179">
    <property type="term" value="F:L-amino acid transmembrane transporter activity"/>
    <property type="evidence" value="ECO:0007669"/>
    <property type="project" value="TreeGrafter"/>
</dbReference>
<feature type="transmembrane region" description="Helical" evidence="5">
    <location>
        <begin position="952"/>
        <end position="974"/>
    </location>
</feature>
<evidence type="ECO:0000256" key="4">
    <source>
        <dbReference type="ARBA" id="ARBA00023136"/>
    </source>
</evidence>
<reference evidence="7 8" key="1">
    <citation type="journal article" date="2019" name="Philos. Trans. R. Soc. Lond., B, Biol. Sci.">
        <title>Ant behaviour and brain gene expression of defending hosts depend on the ecological success of the intruding social parasite.</title>
        <authorList>
            <person name="Kaur R."/>
            <person name="Stoldt M."/>
            <person name="Jongepier E."/>
            <person name="Feldmeyer B."/>
            <person name="Menzel F."/>
            <person name="Bornberg-Bauer E."/>
            <person name="Foitzik S."/>
        </authorList>
    </citation>
    <scope>NUCLEOTIDE SEQUENCE [LARGE SCALE GENOMIC DNA]</scope>
    <source>
        <tissue evidence="7">Whole body</tissue>
    </source>
</reference>
<keyword evidence="4 5" id="KW-0472">Membrane</keyword>
<dbReference type="EMBL" id="QBLH01002112">
    <property type="protein sequence ID" value="TGZ49557.1"/>
    <property type="molecule type" value="Genomic_DNA"/>
</dbReference>
<dbReference type="PANTHER" id="PTHR22950:SF340">
    <property type="entry name" value="AMINO ACID TRANSPORTER TRANSMEMBRANE DOMAIN-CONTAINING PROTEIN-RELATED"/>
    <property type="match status" value="1"/>
</dbReference>
<feature type="transmembrane region" description="Helical" evidence="5">
    <location>
        <begin position="228"/>
        <end position="249"/>
    </location>
</feature>
<feature type="transmembrane region" description="Helical" evidence="5">
    <location>
        <begin position="699"/>
        <end position="722"/>
    </location>
</feature>
<organism evidence="7 8">
    <name type="scientific">Temnothorax longispinosus</name>
    <dbReference type="NCBI Taxonomy" id="300112"/>
    <lineage>
        <taxon>Eukaryota</taxon>
        <taxon>Metazoa</taxon>
        <taxon>Ecdysozoa</taxon>
        <taxon>Arthropoda</taxon>
        <taxon>Hexapoda</taxon>
        <taxon>Insecta</taxon>
        <taxon>Pterygota</taxon>
        <taxon>Neoptera</taxon>
        <taxon>Endopterygota</taxon>
        <taxon>Hymenoptera</taxon>
        <taxon>Apocrita</taxon>
        <taxon>Aculeata</taxon>
        <taxon>Formicoidea</taxon>
        <taxon>Formicidae</taxon>
        <taxon>Myrmicinae</taxon>
        <taxon>Temnothorax</taxon>
    </lineage>
</organism>
<keyword evidence="8" id="KW-1185">Reference proteome</keyword>
<evidence type="ECO:0000313" key="7">
    <source>
        <dbReference type="EMBL" id="TGZ49557.1"/>
    </source>
</evidence>
<dbReference type="Pfam" id="PF01490">
    <property type="entry name" value="Aa_trans"/>
    <property type="match status" value="2"/>
</dbReference>
<feature type="transmembrane region" description="Helical" evidence="5">
    <location>
        <begin position="846"/>
        <end position="868"/>
    </location>
</feature>
<keyword evidence="2 5" id="KW-0812">Transmembrane</keyword>
<dbReference type="Proteomes" id="UP000310200">
    <property type="component" value="Unassembled WGS sequence"/>
</dbReference>
<dbReference type="GO" id="GO:0005774">
    <property type="term" value="C:vacuolar membrane"/>
    <property type="evidence" value="ECO:0007669"/>
    <property type="project" value="TreeGrafter"/>
</dbReference>
<feature type="transmembrane region" description="Helical" evidence="5">
    <location>
        <begin position="914"/>
        <end position="940"/>
    </location>
</feature>
<keyword evidence="3 5" id="KW-1133">Transmembrane helix</keyword>
<feature type="domain" description="Amino acid transporter transmembrane" evidence="6">
    <location>
        <begin position="133"/>
        <end position="464"/>
    </location>
</feature>
<feature type="transmembrane region" description="Helical" evidence="5">
    <location>
        <begin position="734"/>
        <end position="751"/>
    </location>
</feature>
<feature type="transmembrane region" description="Helical" evidence="5">
    <location>
        <begin position="405"/>
        <end position="428"/>
    </location>
</feature>
<proteinExistence type="predicted"/>
<evidence type="ECO:0000256" key="1">
    <source>
        <dbReference type="ARBA" id="ARBA00004141"/>
    </source>
</evidence>
<comment type="caution">
    <text evidence="7">The sequence shown here is derived from an EMBL/GenBank/DDBJ whole genome shotgun (WGS) entry which is preliminary data.</text>
</comment>
<accession>A0A4S2KNR6</accession>
<sequence length="982" mass="109992">MSHDNLGFTSSTILVRVKLEEVVRNFIEIKYLETRRMQKSLLLAFLSVPKAISFGISQLFCDELFAGDNKQPSGCSDSGKKQPIRGRMHTISYGSSEKSDGIYVLELEEKKKKNSHEQENDYDPYKYRVVEHPTTNAETMLHLLKGSLGTGILAMPRAFYNSGYIIGFVATIIIGFLCIYCMRILVRSEYELCKRKRVPSMTYPATAESALLEGPRCLRRFSKASIHIINTFLLIYQMGTCCVYIVFIAKNLQLGLKTFVTMELETYMAILLLPLIIVNYIRNLKFLAPFSTLANIIMFTGIAIMLYYIFREPLSFDNRVAFGNVTNFPLFFGTVLFALEAIGVIMPLENEMKTPKYFMKPFGVLNVAMSIIVAMYTALGFFGYIRYGEKIEGSITLNLPNEKLGIAVQILLAIAIFFTHPIQCYVAIDIVWNEYISQYLENRSGDLDPRAGPLHIAVRCALSVGSGTGFPGDHTIVHLLESDGTEREEDYGGEEHVSNTDWGLGFGRGYLHESPRDYQQVLMKENHEVTAVGINNADGVNNTDNVDNAEKMFSLSEDTGDYDPHKHRNRPNPTSNFETLVHLLKGSLGTGILAMPNAFYNSGLLVGVIATIIIGALCTYCLHILVKAQYKLCKRLRVPILSYPDSMKYALEKGPRSVSWFSPYAPGLVDGFMITYQMGICCVYIVFVATNIKQVTDQYWEPLSVSTHMLILLLPLILINYIRNLKLLAPFSTVANLITFVGLGMILKYMFEDLPPVSSREMFGTLRNFSLYFGTTLFALEAVGVIIALENNMKTPQNFGGNCGVLNIGMTVIVVLYIAMGFFGYIKYGPEAAGSVTFNLPEDEVMAQSIKIMFAIAIFITYALQAYVPVEILWTTYLDHRIRNRKLLWEYVCRTAVTLVTFVLAIAIPRLGLFISLFGALCLSALGIAFPAIIEICVLWPENDFGPLKVILIKNILLIFFGLLGLVVGTYVSIVDIVNSFK</sequence>
<feature type="transmembrane region" description="Helical" evidence="5">
    <location>
        <begin position="164"/>
        <end position="186"/>
    </location>
</feature>
<feature type="transmembrane region" description="Helical" evidence="5">
    <location>
        <begin position="362"/>
        <end position="385"/>
    </location>
</feature>
<feature type="transmembrane region" description="Helical" evidence="5">
    <location>
        <begin position="888"/>
        <end position="908"/>
    </location>
</feature>
<evidence type="ECO:0000256" key="3">
    <source>
        <dbReference type="ARBA" id="ARBA00022989"/>
    </source>
</evidence>
<gene>
    <name evidence="7" type="ORF">DBV15_02055</name>
</gene>
<feature type="transmembrane region" description="Helical" evidence="5">
    <location>
        <begin position="293"/>
        <end position="310"/>
    </location>
</feature>
<dbReference type="PANTHER" id="PTHR22950">
    <property type="entry name" value="AMINO ACID TRANSPORTER"/>
    <property type="match status" value="1"/>
</dbReference>
<dbReference type="InterPro" id="IPR013057">
    <property type="entry name" value="AA_transpt_TM"/>
</dbReference>
<feature type="transmembrane region" description="Helical" evidence="5">
    <location>
        <begin position="605"/>
        <end position="626"/>
    </location>
</feature>